<reference evidence="6" key="1">
    <citation type="submission" date="2020-08" db="EMBL/GenBank/DDBJ databases">
        <title>Ramlibacter sp. USB13 16S ribosomal RNA gene genome sequencing and assembly.</title>
        <authorList>
            <person name="Kang M."/>
        </authorList>
    </citation>
    <scope>NUCLEOTIDE SEQUENCE</scope>
    <source>
        <strain evidence="6">USB13</strain>
    </source>
</reference>
<dbReference type="Pfam" id="PF01614">
    <property type="entry name" value="IclR_C"/>
    <property type="match status" value="1"/>
</dbReference>
<evidence type="ECO:0000259" key="5">
    <source>
        <dbReference type="PROSITE" id="PS51078"/>
    </source>
</evidence>
<evidence type="ECO:0000313" key="7">
    <source>
        <dbReference type="Proteomes" id="UP000608513"/>
    </source>
</evidence>
<proteinExistence type="predicted"/>
<dbReference type="Proteomes" id="UP000608513">
    <property type="component" value="Unassembled WGS sequence"/>
</dbReference>
<dbReference type="RefSeq" id="WP_187074154.1">
    <property type="nucleotide sequence ID" value="NZ_JACORT010000001.1"/>
</dbReference>
<dbReference type="PANTHER" id="PTHR30136">
    <property type="entry name" value="HELIX-TURN-HELIX TRANSCRIPTIONAL REGULATOR, ICLR FAMILY"/>
    <property type="match status" value="1"/>
</dbReference>
<evidence type="ECO:0000256" key="3">
    <source>
        <dbReference type="ARBA" id="ARBA00023163"/>
    </source>
</evidence>
<dbReference type="InterPro" id="IPR014757">
    <property type="entry name" value="Tscrpt_reg_IclR_C"/>
</dbReference>
<dbReference type="PANTHER" id="PTHR30136:SF34">
    <property type="entry name" value="TRANSCRIPTIONAL REGULATOR"/>
    <property type="match status" value="1"/>
</dbReference>
<dbReference type="SUPFAM" id="SSF55781">
    <property type="entry name" value="GAF domain-like"/>
    <property type="match status" value="1"/>
</dbReference>
<dbReference type="Pfam" id="PF09339">
    <property type="entry name" value="HTH_IclR"/>
    <property type="match status" value="1"/>
</dbReference>
<gene>
    <name evidence="6" type="ORF">H8N03_00455</name>
</gene>
<keyword evidence="3" id="KW-0804">Transcription</keyword>
<dbReference type="InterPro" id="IPR050707">
    <property type="entry name" value="HTH_MetabolicPath_Reg"/>
</dbReference>
<dbReference type="InterPro" id="IPR036388">
    <property type="entry name" value="WH-like_DNA-bd_sf"/>
</dbReference>
<keyword evidence="1" id="KW-0805">Transcription regulation</keyword>
<dbReference type="SMART" id="SM00346">
    <property type="entry name" value="HTH_ICLR"/>
    <property type="match status" value="1"/>
</dbReference>
<dbReference type="InterPro" id="IPR029016">
    <property type="entry name" value="GAF-like_dom_sf"/>
</dbReference>
<dbReference type="InterPro" id="IPR036390">
    <property type="entry name" value="WH_DNA-bd_sf"/>
</dbReference>
<dbReference type="GO" id="GO:0003677">
    <property type="term" value="F:DNA binding"/>
    <property type="evidence" value="ECO:0007669"/>
    <property type="project" value="UniProtKB-KW"/>
</dbReference>
<keyword evidence="7" id="KW-1185">Reference proteome</keyword>
<accession>A0A923S982</accession>
<dbReference type="InterPro" id="IPR005471">
    <property type="entry name" value="Tscrpt_reg_IclR_N"/>
</dbReference>
<dbReference type="EMBL" id="JACORT010000001">
    <property type="protein sequence ID" value="MBC5781390.1"/>
    <property type="molecule type" value="Genomic_DNA"/>
</dbReference>
<name>A0A923S982_9BURK</name>
<dbReference type="AlphaFoldDB" id="A0A923S982"/>
<dbReference type="GO" id="GO:0045892">
    <property type="term" value="P:negative regulation of DNA-templated transcription"/>
    <property type="evidence" value="ECO:0007669"/>
    <property type="project" value="TreeGrafter"/>
</dbReference>
<evidence type="ECO:0000256" key="2">
    <source>
        <dbReference type="ARBA" id="ARBA00023125"/>
    </source>
</evidence>
<keyword evidence="2" id="KW-0238">DNA-binding</keyword>
<evidence type="ECO:0000256" key="1">
    <source>
        <dbReference type="ARBA" id="ARBA00023015"/>
    </source>
</evidence>
<dbReference type="Gene3D" id="3.30.450.40">
    <property type="match status" value="1"/>
</dbReference>
<dbReference type="PROSITE" id="PS51078">
    <property type="entry name" value="ICLR_ED"/>
    <property type="match status" value="1"/>
</dbReference>
<sequence length="259" mass="28722">MTDPGRSHPRDFVASLEKGLKVLLCFERKHSKLSLSEVARLTGYTPATARRLLMTLQELDYLHSDGKRFWVAPRSLLLARPYLMSRPAPQLAQPVLDQLADRTRQSASLGLLLDQEVLIIARSTGRRTLSTGLGIGSRLPAFCSAIGRAVLSTLPRADVVRYLEATPLDAYTTKTVRDVASAVEQVEHCRIHGWAECDEELELGVRSIAIPVSSFPDKTMAAVSLSVRAERMTMRAFRQAHLEAIREARDALKATVSFE</sequence>
<protein>
    <submittedName>
        <fullName evidence="6">Helix-turn-helix domain-containing protein</fullName>
    </submittedName>
</protein>
<dbReference type="Gene3D" id="1.10.10.10">
    <property type="entry name" value="Winged helix-like DNA-binding domain superfamily/Winged helix DNA-binding domain"/>
    <property type="match status" value="1"/>
</dbReference>
<organism evidence="6 7">
    <name type="scientific">Ramlibacter cellulosilyticus</name>
    <dbReference type="NCBI Taxonomy" id="2764187"/>
    <lineage>
        <taxon>Bacteria</taxon>
        <taxon>Pseudomonadati</taxon>
        <taxon>Pseudomonadota</taxon>
        <taxon>Betaproteobacteria</taxon>
        <taxon>Burkholderiales</taxon>
        <taxon>Comamonadaceae</taxon>
        <taxon>Ramlibacter</taxon>
    </lineage>
</organism>
<evidence type="ECO:0000259" key="4">
    <source>
        <dbReference type="PROSITE" id="PS51077"/>
    </source>
</evidence>
<evidence type="ECO:0000313" key="6">
    <source>
        <dbReference type="EMBL" id="MBC5781390.1"/>
    </source>
</evidence>
<dbReference type="GO" id="GO:0003700">
    <property type="term" value="F:DNA-binding transcription factor activity"/>
    <property type="evidence" value="ECO:0007669"/>
    <property type="project" value="TreeGrafter"/>
</dbReference>
<feature type="domain" description="HTH iclR-type" evidence="4">
    <location>
        <begin position="13"/>
        <end position="73"/>
    </location>
</feature>
<comment type="caution">
    <text evidence="6">The sequence shown here is derived from an EMBL/GenBank/DDBJ whole genome shotgun (WGS) entry which is preliminary data.</text>
</comment>
<dbReference type="SUPFAM" id="SSF46785">
    <property type="entry name" value="Winged helix' DNA-binding domain"/>
    <property type="match status" value="1"/>
</dbReference>
<feature type="domain" description="IclR-ED" evidence="5">
    <location>
        <begin position="74"/>
        <end position="258"/>
    </location>
</feature>
<dbReference type="PROSITE" id="PS51077">
    <property type="entry name" value="HTH_ICLR"/>
    <property type="match status" value="1"/>
</dbReference>